<feature type="region of interest" description="Disordered" evidence="1">
    <location>
        <begin position="57"/>
        <end position="121"/>
    </location>
</feature>
<proteinExistence type="predicted"/>
<name>A0A5C3PQJ3_9APHY</name>
<dbReference type="EMBL" id="ML211005">
    <property type="protein sequence ID" value="TFK92094.1"/>
    <property type="molecule type" value="Genomic_DNA"/>
</dbReference>
<reference evidence="2 3" key="1">
    <citation type="journal article" date="2019" name="Nat. Ecol. Evol.">
        <title>Megaphylogeny resolves global patterns of mushroom evolution.</title>
        <authorList>
            <person name="Varga T."/>
            <person name="Krizsan K."/>
            <person name="Foldi C."/>
            <person name="Dima B."/>
            <person name="Sanchez-Garcia M."/>
            <person name="Sanchez-Ramirez S."/>
            <person name="Szollosi G.J."/>
            <person name="Szarkandi J.G."/>
            <person name="Papp V."/>
            <person name="Albert L."/>
            <person name="Andreopoulos W."/>
            <person name="Angelini C."/>
            <person name="Antonin V."/>
            <person name="Barry K.W."/>
            <person name="Bougher N.L."/>
            <person name="Buchanan P."/>
            <person name="Buyck B."/>
            <person name="Bense V."/>
            <person name="Catcheside P."/>
            <person name="Chovatia M."/>
            <person name="Cooper J."/>
            <person name="Damon W."/>
            <person name="Desjardin D."/>
            <person name="Finy P."/>
            <person name="Geml J."/>
            <person name="Haridas S."/>
            <person name="Hughes K."/>
            <person name="Justo A."/>
            <person name="Karasinski D."/>
            <person name="Kautmanova I."/>
            <person name="Kiss B."/>
            <person name="Kocsube S."/>
            <person name="Kotiranta H."/>
            <person name="LaButti K.M."/>
            <person name="Lechner B.E."/>
            <person name="Liimatainen K."/>
            <person name="Lipzen A."/>
            <person name="Lukacs Z."/>
            <person name="Mihaltcheva S."/>
            <person name="Morgado L.N."/>
            <person name="Niskanen T."/>
            <person name="Noordeloos M.E."/>
            <person name="Ohm R.A."/>
            <person name="Ortiz-Santana B."/>
            <person name="Ovrebo C."/>
            <person name="Racz N."/>
            <person name="Riley R."/>
            <person name="Savchenko A."/>
            <person name="Shiryaev A."/>
            <person name="Soop K."/>
            <person name="Spirin V."/>
            <person name="Szebenyi C."/>
            <person name="Tomsovsky M."/>
            <person name="Tulloss R.E."/>
            <person name="Uehling J."/>
            <person name="Grigoriev I.V."/>
            <person name="Vagvolgyi C."/>
            <person name="Papp T."/>
            <person name="Martin F.M."/>
            <person name="Miettinen O."/>
            <person name="Hibbett D.S."/>
            <person name="Nagy L.G."/>
        </authorList>
    </citation>
    <scope>NUCLEOTIDE SEQUENCE [LARGE SCALE GENOMIC DNA]</scope>
    <source>
        <strain evidence="2 3">HHB13444</strain>
    </source>
</reference>
<dbReference type="PROSITE" id="PS51257">
    <property type="entry name" value="PROKAR_LIPOPROTEIN"/>
    <property type="match status" value="1"/>
</dbReference>
<feature type="compositionally biased region" description="Low complexity" evidence="1">
    <location>
        <begin position="93"/>
        <end position="105"/>
    </location>
</feature>
<organism evidence="2 3">
    <name type="scientific">Polyporus arcularius HHB13444</name>
    <dbReference type="NCBI Taxonomy" id="1314778"/>
    <lineage>
        <taxon>Eukaryota</taxon>
        <taxon>Fungi</taxon>
        <taxon>Dikarya</taxon>
        <taxon>Basidiomycota</taxon>
        <taxon>Agaricomycotina</taxon>
        <taxon>Agaricomycetes</taxon>
        <taxon>Polyporales</taxon>
        <taxon>Polyporaceae</taxon>
        <taxon>Polyporus</taxon>
    </lineage>
</organism>
<evidence type="ECO:0000256" key="1">
    <source>
        <dbReference type="SAM" id="MobiDB-lite"/>
    </source>
</evidence>
<accession>A0A5C3PQJ3</accession>
<evidence type="ECO:0000313" key="3">
    <source>
        <dbReference type="Proteomes" id="UP000308197"/>
    </source>
</evidence>
<dbReference type="InParanoid" id="A0A5C3PQJ3"/>
<keyword evidence="3" id="KW-1185">Reference proteome</keyword>
<dbReference type="AlphaFoldDB" id="A0A5C3PQJ3"/>
<sequence>MRGAKLGSANAQHPCPQRVPGQPPPAAGVLLASCLSARPRLRRSPVRHFYIDFRCPRPSRRHAQRTSGSNPPPPPPLTLPTLSTIAPSRPEILLASRLALRNSASDHPPPHSTLDDQERPQSILRSVSTQVHARSYSPRPRIHIHQPHFPSPSPYAPPTIQILSRWTASIRMRR</sequence>
<gene>
    <name evidence="2" type="ORF">K466DRAFT_261391</name>
</gene>
<evidence type="ECO:0000313" key="2">
    <source>
        <dbReference type="EMBL" id="TFK92094.1"/>
    </source>
</evidence>
<feature type="region of interest" description="Disordered" evidence="1">
    <location>
        <begin position="1"/>
        <end position="22"/>
    </location>
</feature>
<dbReference type="Proteomes" id="UP000308197">
    <property type="component" value="Unassembled WGS sequence"/>
</dbReference>
<protein>
    <submittedName>
        <fullName evidence="2">Uncharacterized protein</fullName>
    </submittedName>
</protein>